<keyword evidence="2 5" id="KW-0812">Transmembrane</keyword>
<feature type="transmembrane region" description="Helical" evidence="5">
    <location>
        <begin position="301"/>
        <end position="321"/>
    </location>
</feature>
<evidence type="ECO:0000313" key="7">
    <source>
        <dbReference type="EMBL" id="QIQ41208.1"/>
    </source>
</evidence>
<evidence type="ECO:0000256" key="3">
    <source>
        <dbReference type="ARBA" id="ARBA00022989"/>
    </source>
</evidence>
<dbReference type="PANTHER" id="PTHR11432">
    <property type="entry name" value="NADH DEHYDROGENASE SUBUNIT 1"/>
    <property type="match status" value="1"/>
</dbReference>
<keyword evidence="5" id="KW-0874">Quinone</keyword>
<dbReference type="InterPro" id="IPR018086">
    <property type="entry name" value="NADH_UbQ_OxRdtase_su1_CS"/>
</dbReference>
<evidence type="ECO:0000256" key="1">
    <source>
        <dbReference type="ARBA" id="ARBA00004141"/>
    </source>
</evidence>
<sequence length="322" mass="36842">MTYFGIEILEIFLGFFKIISFVILFIFFSAMLSVFERRLLAFFQNRHGPNRVGYFGSLQLCADMIKILFKEDWVPKFSKKFVFILSPIISFVSLLFVVPIIPFIPNHPIINLNIGVLFFLMMAGLSVYSILFAGWSSNNKYALLGAIRASAQTLSYEVFLGLSLMGVVAKSGSFRIIDIINNQKEIWNIIPQFLGFLSFFIAGLAICHRHPFDQPESEQELADGYHIEYSGMKFGFFFIGEYISIVTISSLITVMFFGGCAGLGEPSFFWFFLKMIFFIILFILIRASLPRPRYDQILSFGWKVCLPMTLLNLLLTAFFILI</sequence>
<keyword evidence="4 5" id="KW-0472">Membrane</keyword>
<evidence type="ECO:0000256" key="4">
    <source>
        <dbReference type="ARBA" id="ARBA00023136"/>
    </source>
</evidence>
<dbReference type="GO" id="GO:0016655">
    <property type="term" value="F:oxidoreductase activity, acting on NAD(P)H, quinone or similar compound as acceptor"/>
    <property type="evidence" value="ECO:0007669"/>
    <property type="project" value="UniProtKB-UniRule"/>
</dbReference>
<comment type="subunit">
    <text evidence="5">NDH-1 is composed of 13 different subunits. Subunits NuoA, H, J, K, L, M, N constitute the membrane sector of the complex.</text>
</comment>
<feature type="transmembrane region" description="Helical" evidence="5">
    <location>
        <begin position="269"/>
        <end position="289"/>
    </location>
</feature>
<gene>
    <name evidence="5 7" type="primary">nuoH</name>
    <name evidence="7" type="ORF">G4B00_00810</name>
</gene>
<feature type="transmembrane region" description="Helical" evidence="5">
    <location>
        <begin position="154"/>
        <end position="177"/>
    </location>
</feature>
<protein>
    <recommendedName>
        <fullName evidence="5">NADH-quinone oxidoreductase subunit H</fullName>
        <ecNumber evidence="5">7.1.1.-</ecNumber>
    </recommendedName>
    <alternativeName>
        <fullName evidence="5">NADH dehydrogenase I subunit H</fullName>
    </alternativeName>
    <alternativeName>
        <fullName evidence="5">NDH-1 subunit H</fullName>
    </alternativeName>
</protein>
<name>A0AAJ4KUL0_9GAMM</name>
<dbReference type="EMBL" id="CP048744">
    <property type="protein sequence ID" value="QIQ41208.1"/>
    <property type="molecule type" value="Genomic_DNA"/>
</dbReference>
<dbReference type="InterPro" id="IPR001694">
    <property type="entry name" value="NADH_UbQ_OxRdtase_su1/FPO"/>
</dbReference>
<feature type="transmembrane region" description="Helical" evidence="5">
    <location>
        <begin position="12"/>
        <end position="32"/>
    </location>
</feature>
<dbReference type="GO" id="GO:0048038">
    <property type="term" value="F:quinone binding"/>
    <property type="evidence" value="ECO:0007669"/>
    <property type="project" value="UniProtKB-KW"/>
</dbReference>
<dbReference type="HAMAP" id="MF_01350">
    <property type="entry name" value="NDH1_NuoH"/>
    <property type="match status" value="1"/>
</dbReference>
<dbReference type="AlphaFoldDB" id="A0AAJ4KUL0"/>
<evidence type="ECO:0000256" key="6">
    <source>
        <dbReference type="RuleBase" id="RU000471"/>
    </source>
</evidence>
<evidence type="ECO:0000256" key="5">
    <source>
        <dbReference type="HAMAP-Rule" id="MF_01350"/>
    </source>
</evidence>
<comment type="similarity">
    <text evidence="5 6">Belongs to the complex I subunit 1 family.</text>
</comment>
<evidence type="ECO:0000256" key="2">
    <source>
        <dbReference type="ARBA" id="ARBA00022692"/>
    </source>
</evidence>
<dbReference type="NCBIfam" id="NF004740">
    <property type="entry name" value="PRK06076.1-1"/>
    <property type="match status" value="1"/>
</dbReference>
<keyword evidence="3 5" id="KW-1133">Transmembrane helix</keyword>
<comment type="subcellular location">
    <subcellularLocation>
        <location evidence="5 6">Cell membrane</location>
        <topology evidence="5 6">Multi-pass membrane protein</topology>
    </subcellularLocation>
    <subcellularLocation>
        <location evidence="1">Membrane</location>
        <topology evidence="1">Multi-pass membrane protein</topology>
    </subcellularLocation>
</comment>
<dbReference type="PANTHER" id="PTHR11432:SF3">
    <property type="entry name" value="NADH-UBIQUINONE OXIDOREDUCTASE CHAIN 1"/>
    <property type="match status" value="1"/>
</dbReference>
<keyword evidence="7" id="KW-0560">Oxidoreductase</keyword>
<feature type="transmembrane region" description="Helical" evidence="5">
    <location>
        <begin position="81"/>
        <end position="104"/>
    </location>
</feature>
<dbReference type="EC" id="7.1.1.-" evidence="5"/>
<feature type="transmembrane region" description="Helical" evidence="5">
    <location>
        <begin position="110"/>
        <end position="133"/>
    </location>
</feature>
<keyword evidence="5" id="KW-1003">Cell membrane</keyword>
<keyword evidence="5" id="KW-0830">Ubiquinone</keyword>
<dbReference type="PROSITE" id="PS00668">
    <property type="entry name" value="COMPLEX1_ND1_2"/>
    <property type="match status" value="1"/>
</dbReference>
<keyword evidence="5" id="KW-1278">Translocase</keyword>
<comment type="catalytic activity">
    <reaction evidence="5">
        <text>a quinone + NADH + 5 H(+)(in) = a quinol + NAD(+) + 4 H(+)(out)</text>
        <dbReference type="Rhea" id="RHEA:57888"/>
        <dbReference type="ChEBI" id="CHEBI:15378"/>
        <dbReference type="ChEBI" id="CHEBI:24646"/>
        <dbReference type="ChEBI" id="CHEBI:57540"/>
        <dbReference type="ChEBI" id="CHEBI:57945"/>
        <dbReference type="ChEBI" id="CHEBI:132124"/>
    </reaction>
</comment>
<dbReference type="GO" id="GO:0009060">
    <property type="term" value="P:aerobic respiration"/>
    <property type="evidence" value="ECO:0007669"/>
    <property type="project" value="TreeGrafter"/>
</dbReference>
<dbReference type="GO" id="GO:0003954">
    <property type="term" value="F:NADH dehydrogenase activity"/>
    <property type="evidence" value="ECO:0007669"/>
    <property type="project" value="TreeGrafter"/>
</dbReference>
<dbReference type="Proteomes" id="UP000502374">
    <property type="component" value="Chromosome"/>
</dbReference>
<reference evidence="7 8" key="1">
    <citation type="submission" date="2020-02" db="EMBL/GenBank/DDBJ databases">
        <title>Parallel evolution in the integration of a co-obligate aphid symbiosis.</title>
        <authorList>
            <person name="Monnin D."/>
            <person name="Jackson R."/>
            <person name="Kiers E.T."/>
            <person name="Bunker M."/>
            <person name="Ellers J."/>
            <person name="Henry L.M."/>
        </authorList>
    </citation>
    <scope>NUCLEOTIDE SEQUENCE [LARGE SCALE GENOMIC DNA]</scope>
    <source>
        <strain evidence="7">AURT-53B</strain>
    </source>
</reference>
<feature type="transmembrane region" description="Helical" evidence="5">
    <location>
        <begin position="189"/>
        <end position="207"/>
    </location>
</feature>
<organism evidence="7 8">
    <name type="scientific">Buchnera aphidicola</name>
    <name type="common">Aphis urticata</name>
    <dbReference type="NCBI Taxonomy" id="2708353"/>
    <lineage>
        <taxon>Bacteria</taxon>
        <taxon>Pseudomonadati</taxon>
        <taxon>Pseudomonadota</taxon>
        <taxon>Gammaproteobacteria</taxon>
        <taxon>Enterobacterales</taxon>
        <taxon>Erwiniaceae</taxon>
        <taxon>Buchnera</taxon>
    </lineage>
</organism>
<dbReference type="PROSITE" id="PS00667">
    <property type="entry name" value="COMPLEX1_ND1_1"/>
    <property type="match status" value="1"/>
</dbReference>
<dbReference type="NCBIfam" id="NF004741">
    <property type="entry name" value="PRK06076.1-2"/>
    <property type="match status" value="1"/>
</dbReference>
<proteinExistence type="inferred from homology"/>
<keyword evidence="5 6" id="KW-0520">NAD</keyword>
<dbReference type="GO" id="GO:0005886">
    <property type="term" value="C:plasma membrane"/>
    <property type="evidence" value="ECO:0007669"/>
    <property type="project" value="UniProtKB-SubCell"/>
</dbReference>
<accession>A0AAJ4KUL0</accession>
<dbReference type="Pfam" id="PF00146">
    <property type="entry name" value="NADHdh"/>
    <property type="match status" value="1"/>
</dbReference>
<evidence type="ECO:0000313" key="8">
    <source>
        <dbReference type="Proteomes" id="UP000502374"/>
    </source>
</evidence>
<comment type="function">
    <text evidence="5">NDH-1 shuttles electrons from NADH, via FMN and iron-sulfur (Fe-S) centers, to quinones in the respiratory chain. The immediate electron acceptor for the enzyme in this species is believed to be ubiquinone. Couples the redox reaction to proton translocation (for every two electrons transferred, four hydrogen ions are translocated across the cytoplasmic membrane), and thus conserves the redox energy in a proton gradient. This subunit may bind ubiquinone.</text>
</comment>
<feature type="transmembrane region" description="Helical" evidence="5">
    <location>
        <begin position="234"/>
        <end position="257"/>
    </location>
</feature>